<comment type="catalytic activity">
    <reaction evidence="1">
        <text>glyoxylate + L-alanine = glycine + pyruvate</text>
        <dbReference type="Rhea" id="RHEA:24248"/>
        <dbReference type="ChEBI" id="CHEBI:15361"/>
        <dbReference type="ChEBI" id="CHEBI:36655"/>
        <dbReference type="ChEBI" id="CHEBI:57305"/>
        <dbReference type="ChEBI" id="CHEBI:57972"/>
        <dbReference type="EC" id="2.6.1.44"/>
    </reaction>
</comment>
<proteinExistence type="inferred from homology"/>
<comment type="similarity">
    <text evidence="8">Belongs to the class-I pyridoxal-phosphate-dependent aminotransferase family. Alanine aminotransferase subfamily.</text>
</comment>
<dbReference type="Gene3D" id="3.90.1150.10">
    <property type="entry name" value="Aspartate Aminotransferase, domain 1"/>
    <property type="match status" value="1"/>
</dbReference>
<keyword evidence="12" id="KW-1185">Reference proteome</keyword>
<dbReference type="PANTHER" id="PTHR11751:SF373">
    <property type="entry name" value="GLUTAMATE--GLYOXYLATE AMINOTRANSFERASE 2"/>
    <property type="match status" value="1"/>
</dbReference>
<dbReference type="GO" id="GO:0005777">
    <property type="term" value="C:peroxisome"/>
    <property type="evidence" value="ECO:0007669"/>
    <property type="project" value="UniProtKB-ARBA"/>
</dbReference>
<evidence type="ECO:0000256" key="9">
    <source>
        <dbReference type="ARBA" id="ARBA00052537"/>
    </source>
</evidence>
<evidence type="ECO:0000256" key="3">
    <source>
        <dbReference type="ARBA" id="ARBA00011738"/>
    </source>
</evidence>
<dbReference type="PANTHER" id="PTHR11751">
    <property type="entry name" value="ALANINE AMINOTRANSFERASE"/>
    <property type="match status" value="1"/>
</dbReference>
<evidence type="ECO:0000256" key="4">
    <source>
        <dbReference type="ARBA" id="ARBA00022576"/>
    </source>
</evidence>
<dbReference type="EC" id="2.6.1.-" evidence="11"/>
<comment type="cofactor">
    <cofactor evidence="2">
        <name>pyridoxal 5'-phosphate</name>
        <dbReference type="ChEBI" id="CHEBI:597326"/>
    </cofactor>
</comment>
<sequence>MSKSLDYENLNENVKKCQYAVRGELYLRASELQKEGKKIIFTNVGNPHALGQKPLTFPRQVVALCQAPFLLDDPNVGLLFPADAIAKAKHYISLTSGGLGAYSDSRGLPGVRKEVAEFIERRDGYPSDPELIFLTDGASKGVMQILQSIIRGAHDGILVPVPQYPLYSATISLLGGSLVPYFLEETANWGLDIGSLRQSVAQARSQGITVSISLSELVSADEYAPMVFILSNHISMVKKVRAMVIINPGNPTGQCLSEANLKEILNFCYQNNVVLLGDEVYQQNIYQDERPFISARKVLMDMGPPISKAVELVSFHTVSKGYWGECGQRGGYFEMTNISPKTVEEIYKISSISLSPNVPAQIFMGLMVNPPKPGDISYDQFHRESKGILESLRKRAHIMTDGFNSCRNVVCNFTEGAMYSFPQIRLPPKAIEAAKSVGKVPDVFYCLKLLEATGISTVPGSGFGQKEGVFHLRTTILPAEEDMPAIMDSFKKFNDEFMEQYEDYRGYSRM</sequence>
<evidence type="ECO:0000313" key="11">
    <source>
        <dbReference type="EMBL" id="KAL1539326.1"/>
    </source>
</evidence>
<comment type="subunit">
    <text evidence="3">Homodimer.</text>
</comment>
<evidence type="ECO:0000259" key="10">
    <source>
        <dbReference type="Pfam" id="PF00155"/>
    </source>
</evidence>
<dbReference type="InterPro" id="IPR015422">
    <property type="entry name" value="PyrdxlP-dep_Trfase_small"/>
</dbReference>
<evidence type="ECO:0000256" key="8">
    <source>
        <dbReference type="ARBA" id="ARBA00025785"/>
    </source>
</evidence>
<feature type="domain" description="Aminotransferase class I/classII large" evidence="10">
    <location>
        <begin position="82"/>
        <end position="478"/>
    </location>
</feature>
<name>A0ABD1G5D1_SALDI</name>
<dbReference type="GO" id="GO:0047958">
    <property type="term" value="F:glycine:2-oxoglutarate aminotransferase activity"/>
    <property type="evidence" value="ECO:0007669"/>
    <property type="project" value="UniProtKB-EC"/>
</dbReference>
<dbReference type="FunFam" id="1.10.287.1970:FF:000001">
    <property type="entry name" value="Alanine aminotransferase 2"/>
    <property type="match status" value="1"/>
</dbReference>
<comment type="caution">
    <text evidence="11">The sequence shown here is derived from an EMBL/GenBank/DDBJ whole genome shotgun (WGS) entry which is preliminary data.</text>
</comment>
<accession>A0ABD1G5D1</accession>
<keyword evidence="6" id="KW-0663">Pyridoxal phosphate</keyword>
<dbReference type="InterPro" id="IPR045088">
    <property type="entry name" value="ALAT1/2-like"/>
</dbReference>
<keyword evidence="5 11" id="KW-0808">Transferase</keyword>
<evidence type="ECO:0000256" key="1">
    <source>
        <dbReference type="ARBA" id="ARBA00001781"/>
    </source>
</evidence>
<dbReference type="SUPFAM" id="SSF53383">
    <property type="entry name" value="PLP-dependent transferases"/>
    <property type="match status" value="1"/>
</dbReference>
<dbReference type="GO" id="GO:0008453">
    <property type="term" value="F:alanine-glyoxylate transaminase activity"/>
    <property type="evidence" value="ECO:0007669"/>
    <property type="project" value="UniProtKB-EC"/>
</dbReference>
<organism evidence="11 12">
    <name type="scientific">Salvia divinorum</name>
    <name type="common">Maria pastora</name>
    <name type="synonym">Diviner's sage</name>
    <dbReference type="NCBI Taxonomy" id="28513"/>
    <lineage>
        <taxon>Eukaryota</taxon>
        <taxon>Viridiplantae</taxon>
        <taxon>Streptophyta</taxon>
        <taxon>Embryophyta</taxon>
        <taxon>Tracheophyta</taxon>
        <taxon>Spermatophyta</taxon>
        <taxon>Magnoliopsida</taxon>
        <taxon>eudicotyledons</taxon>
        <taxon>Gunneridae</taxon>
        <taxon>Pentapetalae</taxon>
        <taxon>asterids</taxon>
        <taxon>lamiids</taxon>
        <taxon>Lamiales</taxon>
        <taxon>Lamiaceae</taxon>
        <taxon>Nepetoideae</taxon>
        <taxon>Mentheae</taxon>
        <taxon>Salviinae</taxon>
        <taxon>Salvia</taxon>
        <taxon>Salvia subgen. Calosphace</taxon>
    </lineage>
</organism>
<dbReference type="EMBL" id="JBEAFC010000010">
    <property type="protein sequence ID" value="KAL1539326.1"/>
    <property type="molecule type" value="Genomic_DNA"/>
</dbReference>
<comment type="pathway">
    <text evidence="7">Photosynthesis; C4 acid pathway.</text>
</comment>
<dbReference type="Proteomes" id="UP001567538">
    <property type="component" value="Unassembled WGS sequence"/>
</dbReference>
<evidence type="ECO:0000313" key="12">
    <source>
        <dbReference type="Proteomes" id="UP001567538"/>
    </source>
</evidence>
<dbReference type="AlphaFoldDB" id="A0ABD1G5D1"/>
<comment type="catalytic activity">
    <reaction evidence="9">
        <text>glycine + 2-oxoglutarate = glyoxylate + L-glutamate</text>
        <dbReference type="Rhea" id="RHEA:14089"/>
        <dbReference type="ChEBI" id="CHEBI:16810"/>
        <dbReference type="ChEBI" id="CHEBI:29985"/>
        <dbReference type="ChEBI" id="CHEBI:36655"/>
        <dbReference type="ChEBI" id="CHEBI:57305"/>
        <dbReference type="EC" id="2.6.1.4"/>
    </reaction>
</comment>
<dbReference type="Pfam" id="PF00155">
    <property type="entry name" value="Aminotran_1_2"/>
    <property type="match status" value="1"/>
</dbReference>
<dbReference type="FunFam" id="3.90.1150.10:FF:000010">
    <property type="entry name" value="Alanine aminotransferase 2"/>
    <property type="match status" value="1"/>
</dbReference>
<evidence type="ECO:0000256" key="7">
    <source>
        <dbReference type="ARBA" id="ARBA00025709"/>
    </source>
</evidence>
<dbReference type="InterPro" id="IPR015421">
    <property type="entry name" value="PyrdxlP-dep_Trfase_major"/>
</dbReference>
<reference evidence="11 12" key="1">
    <citation type="submission" date="2024-06" db="EMBL/GenBank/DDBJ databases">
        <title>A chromosome level genome sequence of Diviner's sage (Salvia divinorum).</title>
        <authorList>
            <person name="Ford S.A."/>
            <person name="Ro D.-K."/>
            <person name="Ness R.W."/>
            <person name="Phillips M.A."/>
        </authorList>
    </citation>
    <scope>NUCLEOTIDE SEQUENCE [LARGE SCALE GENOMIC DNA]</scope>
    <source>
        <strain evidence="11">SAF-2024a</strain>
        <tissue evidence="11">Leaf</tissue>
    </source>
</reference>
<dbReference type="Gene3D" id="3.40.640.10">
    <property type="entry name" value="Type I PLP-dependent aspartate aminotransferase-like (Major domain)"/>
    <property type="match status" value="1"/>
</dbReference>
<dbReference type="CDD" id="cd00609">
    <property type="entry name" value="AAT_like"/>
    <property type="match status" value="1"/>
</dbReference>
<keyword evidence="4 11" id="KW-0032">Aminotransferase</keyword>
<gene>
    <name evidence="11" type="primary">GGAT2</name>
    <name evidence="11" type="ORF">AAHA92_27956</name>
</gene>
<dbReference type="InterPro" id="IPR004839">
    <property type="entry name" value="Aminotransferase_I/II_large"/>
</dbReference>
<evidence type="ECO:0000256" key="5">
    <source>
        <dbReference type="ARBA" id="ARBA00022679"/>
    </source>
</evidence>
<protein>
    <submittedName>
        <fullName evidence="11">Glutamate--glyoxylate aminotransferase 2, variant 2</fullName>
        <ecNumber evidence="11">2.6.1.-</ecNumber>
    </submittedName>
</protein>
<evidence type="ECO:0000256" key="6">
    <source>
        <dbReference type="ARBA" id="ARBA00022898"/>
    </source>
</evidence>
<evidence type="ECO:0000256" key="2">
    <source>
        <dbReference type="ARBA" id="ARBA00001933"/>
    </source>
</evidence>
<dbReference type="Gene3D" id="1.10.287.1970">
    <property type="match status" value="1"/>
</dbReference>
<dbReference type="InterPro" id="IPR015424">
    <property type="entry name" value="PyrdxlP-dep_Trfase"/>
</dbReference>
<dbReference type="GO" id="GO:0004021">
    <property type="term" value="F:L-alanine:2-oxoglutarate aminotransferase activity"/>
    <property type="evidence" value="ECO:0007669"/>
    <property type="project" value="UniProtKB-ARBA"/>
</dbReference>